<feature type="region of interest" description="Disordered" evidence="1">
    <location>
        <begin position="1"/>
        <end position="24"/>
    </location>
</feature>
<feature type="compositionally biased region" description="Basic and acidic residues" evidence="1">
    <location>
        <begin position="11"/>
        <end position="20"/>
    </location>
</feature>
<dbReference type="AlphaFoldDB" id="A0A0W1A150"/>
<keyword evidence="3" id="KW-1185">Reference proteome</keyword>
<dbReference type="STRING" id="66969.Lwal_3147"/>
<accession>A0A0W1A150</accession>
<dbReference type="EMBL" id="LNZB01000060">
    <property type="protein sequence ID" value="KTD75106.1"/>
    <property type="molecule type" value="Genomic_DNA"/>
</dbReference>
<proteinExistence type="predicted"/>
<gene>
    <name evidence="2" type="ORF">Lwal_3147</name>
</gene>
<dbReference type="PATRIC" id="fig|66969.6.peg.3435"/>
<protein>
    <submittedName>
        <fullName evidence="2">Uncharacterized protein</fullName>
    </submittedName>
</protein>
<feature type="compositionally biased region" description="Polar residues" evidence="1">
    <location>
        <begin position="1"/>
        <end position="10"/>
    </location>
</feature>
<dbReference type="RefSeq" id="WP_058481735.1">
    <property type="nucleotide sequence ID" value="NZ_CAAAIQ010000005.1"/>
</dbReference>
<evidence type="ECO:0000313" key="2">
    <source>
        <dbReference type="EMBL" id="KTD75106.1"/>
    </source>
</evidence>
<sequence length="257" mass="28931">MVNVTQPTKNQKQEAQEVKRNSTFSSQTEMLEALGKTDEPAVFCAAIANMDLEHDLTHVKEVDILQSTNEEAYKKATTYLEKQISFTENGGDGRHYAFIHTKTPYEVTEFSAKKAKDELTIEDIAKPDNGHALVTFPIQKFEGNPDPYHQVYLNRKNLTECALVDAGRSGGKQTGHCNDLVNKVKDSISDSQDSSRPKKVVVIASDSLRQSSSYTFFPDSPKNNPKNQLPPPPVQETNEQSAENQREESYRKFGSWW</sequence>
<comment type="caution">
    <text evidence="2">The sequence shown here is derived from an EMBL/GenBank/DDBJ whole genome shotgun (WGS) entry which is preliminary data.</text>
</comment>
<name>A0A0W1A150_9GAMM</name>
<reference evidence="2 3" key="1">
    <citation type="submission" date="2015-11" db="EMBL/GenBank/DDBJ databases">
        <title>Genomic analysis of 38 Legionella species identifies large and diverse effector repertoires.</title>
        <authorList>
            <person name="Burstein D."/>
            <person name="Amaro F."/>
            <person name="Zusman T."/>
            <person name="Lifshitz Z."/>
            <person name="Cohen O."/>
            <person name="Gilbert J.A."/>
            <person name="Pupko T."/>
            <person name="Shuman H.A."/>
            <person name="Segal G."/>
        </authorList>
    </citation>
    <scope>NUCLEOTIDE SEQUENCE [LARGE SCALE GENOMIC DNA]</scope>
    <source>
        <strain evidence="2 3">ATCC 51914</strain>
    </source>
</reference>
<feature type="region of interest" description="Disordered" evidence="1">
    <location>
        <begin position="212"/>
        <end position="257"/>
    </location>
</feature>
<organism evidence="2 3">
    <name type="scientific">Legionella waltersii</name>
    <dbReference type="NCBI Taxonomy" id="66969"/>
    <lineage>
        <taxon>Bacteria</taxon>
        <taxon>Pseudomonadati</taxon>
        <taxon>Pseudomonadota</taxon>
        <taxon>Gammaproteobacteria</taxon>
        <taxon>Legionellales</taxon>
        <taxon>Legionellaceae</taxon>
        <taxon>Legionella</taxon>
    </lineage>
</organism>
<dbReference type="Proteomes" id="UP000054729">
    <property type="component" value="Unassembled WGS sequence"/>
</dbReference>
<evidence type="ECO:0000256" key="1">
    <source>
        <dbReference type="SAM" id="MobiDB-lite"/>
    </source>
</evidence>
<dbReference type="OrthoDB" id="5654091at2"/>
<evidence type="ECO:0000313" key="3">
    <source>
        <dbReference type="Proteomes" id="UP000054729"/>
    </source>
</evidence>